<name>A0ABQ4S5C3_9HYPH</name>
<accession>A0ABQ4S5C3</accession>
<comment type="caution">
    <text evidence="1">The sequence shown here is derived from an EMBL/GenBank/DDBJ whole genome shotgun (WGS) entry which is preliminary data.</text>
</comment>
<gene>
    <name evidence="1" type="ORF">OCOJLMKI_4581</name>
</gene>
<reference evidence="1" key="1">
    <citation type="journal article" date="2021" name="Front. Microbiol.">
        <title>Comprehensive Comparative Genomics and Phenotyping of Methylobacterium Species.</title>
        <authorList>
            <person name="Alessa O."/>
            <person name="Ogura Y."/>
            <person name="Fujitani Y."/>
            <person name="Takami H."/>
            <person name="Hayashi T."/>
            <person name="Sahin N."/>
            <person name="Tani A."/>
        </authorList>
    </citation>
    <scope>NUCLEOTIDE SEQUENCE</scope>
    <source>
        <strain evidence="1">DSM 19015</strain>
    </source>
</reference>
<keyword evidence="2" id="KW-1185">Reference proteome</keyword>
<protein>
    <submittedName>
        <fullName evidence="1">Uncharacterized protein</fullName>
    </submittedName>
</protein>
<organism evidence="1 2">
    <name type="scientific">Methylobacterium iners</name>
    <dbReference type="NCBI Taxonomy" id="418707"/>
    <lineage>
        <taxon>Bacteria</taxon>
        <taxon>Pseudomonadati</taxon>
        <taxon>Pseudomonadota</taxon>
        <taxon>Alphaproteobacteria</taxon>
        <taxon>Hyphomicrobiales</taxon>
        <taxon>Methylobacteriaceae</taxon>
        <taxon>Methylobacterium</taxon>
    </lineage>
</organism>
<dbReference type="EMBL" id="BPQP01000088">
    <property type="protein sequence ID" value="GJD97352.1"/>
    <property type="molecule type" value="Genomic_DNA"/>
</dbReference>
<dbReference type="Proteomes" id="UP001055125">
    <property type="component" value="Unassembled WGS sequence"/>
</dbReference>
<evidence type="ECO:0000313" key="2">
    <source>
        <dbReference type="Proteomes" id="UP001055125"/>
    </source>
</evidence>
<evidence type="ECO:0000313" key="1">
    <source>
        <dbReference type="EMBL" id="GJD97352.1"/>
    </source>
</evidence>
<reference evidence="1" key="2">
    <citation type="submission" date="2021-08" db="EMBL/GenBank/DDBJ databases">
        <authorList>
            <person name="Tani A."/>
            <person name="Ola A."/>
            <person name="Ogura Y."/>
            <person name="Katsura K."/>
            <person name="Hayashi T."/>
        </authorList>
    </citation>
    <scope>NUCLEOTIDE SEQUENCE</scope>
    <source>
        <strain evidence="1">DSM 19015</strain>
    </source>
</reference>
<sequence length="66" mass="7132">MSTLQNRVRRIEGQRRPALPPAATFVLASNPAAAAQKVAERTSAGTHQPGWPLLVITSPTFQVDRP</sequence>
<proteinExistence type="predicted"/>